<gene>
    <name evidence="4" type="ORF">LTR77_002172</name>
</gene>
<evidence type="ECO:0000313" key="5">
    <source>
        <dbReference type="Proteomes" id="UP001337655"/>
    </source>
</evidence>
<accession>A0AAV9PML8</accession>
<dbReference type="CDD" id="cd00067">
    <property type="entry name" value="GAL4"/>
    <property type="match status" value="1"/>
</dbReference>
<dbReference type="EMBL" id="JAVRRT010000003">
    <property type="protein sequence ID" value="KAK5173491.1"/>
    <property type="molecule type" value="Genomic_DNA"/>
</dbReference>
<dbReference type="GO" id="GO:0001228">
    <property type="term" value="F:DNA-binding transcription activator activity, RNA polymerase II-specific"/>
    <property type="evidence" value="ECO:0007669"/>
    <property type="project" value="TreeGrafter"/>
</dbReference>
<dbReference type="Gene3D" id="4.10.240.10">
    <property type="entry name" value="Zn(2)-C6 fungal-type DNA-binding domain"/>
    <property type="match status" value="1"/>
</dbReference>
<evidence type="ECO:0000259" key="3">
    <source>
        <dbReference type="PROSITE" id="PS50048"/>
    </source>
</evidence>
<reference evidence="4 5" key="1">
    <citation type="submission" date="2023-08" db="EMBL/GenBank/DDBJ databases">
        <title>Black Yeasts Isolated from many extreme environments.</title>
        <authorList>
            <person name="Coleine C."/>
            <person name="Stajich J.E."/>
            <person name="Selbmann L."/>
        </authorList>
    </citation>
    <scope>NUCLEOTIDE SEQUENCE [LARGE SCALE GENOMIC DNA]</scope>
    <source>
        <strain evidence="4 5">CCFEE 5935</strain>
    </source>
</reference>
<dbReference type="SUPFAM" id="SSF57701">
    <property type="entry name" value="Zn2/Cys6 DNA-binding domain"/>
    <property type="match status" value="1"/>
</dbReference>
<feature type="compositionally biased region" description="Basic residues" evidence="2">
    <location>
        <begin position="12"/>
        <end position="21"/>
    </location>
</feature>
<dbReference type="InterPro" id="IPR053157">
    <property type="entry name" value="Sterol_Uptake_Regulator"/>
</dbReference>
<keyword evidence="1" id="KW-0539">Nucleus</keyword>
<dbReference type="PROSITE" id="PS50048">
    <property type="entry name" value="ZN2_CY6_FUNGAL_2"/>
    <property type="match status" value="1"/>
</dbReference>
<protein>
    <recommendedName>
        <fullName evidence="3">Zn(2)-C6 fungal-type domain-containing protein</fullName>
    </recommendedName>
</protein>
<evidence type="ECO:0000313" key="4">
    <source>
        <dbReference type="EMBL" id="KAK5173491.1"/>
    </source>
</evidence>
<feature type="domain" description="Zn(2)-C6 fungal-type" evidence="3">
    <location>
        <begin position="22"/>
        <end position="52"/>
    </location>
</feature>
<dbReference type="InterPro" id="IPR036864">
    <property type="entry name" value="Zn2-C6_fun-type_DNA-bd_sf"/>
</dbReference>
<dbReference type="SMART" id="SM00066">
    <property type="entry name" value="GAL4"/>
    <property type="match status" value="1"/>
</dbReference>
<dbReference type="PROSITE" id="PS00463">
    <property type="entry name" value="ZN2_CY6_FUNGAL_1"/>
    <property type="match status" value="1"/>
</dbReference>
<dbReference type="PANTHER" id="PTHR47784:SF9">
    <property type="entry name" value="ZN(II)2CYS6 TRANSCRIPTION FACTOR (EUROFUNG)"/>
    <property type="match status" value="1"/>
</dbReference>
<dbReference type="PANTHER" id="PTHR47784">
    <property type="entry name" value="STEROL UPTAKE CONTROL PROTEIN 2"/>
    <property type="match status" value="1"/>
</dbReference>
<dbReference type="InterPro" id="IPR001138">
    <property type="entry name" value="Zn2Cys6_DnaBD"/>
</dbReference>
<dbReference type="RefSeq" id="XP_064662186.1">
    <property type="nucleotide sequence ID" value="XM_064799431.1"/>
</dbReference>
<feature type="region of interest" description="Disordered" evidence="2">
    <location>
        <begin position="1"/>
        <end position="22"/>
    </location>
</feature>
<proteinExistence type="predicted"/>
<comment type="caution">
    <text evidence="4">The sequence shown here is derived from an EMBL/GenBank/DDBJ whole genome shotgun (WGS) entry which is preliminary data.</text>
</comment>
<keyword evidence="5" id="KW-1185">Reference proteome</keyword>
<name>A0AAV9PML8_9PEZI</name>
<evidence type="ECO:0000256" key="2">
    <source>
        <dbReference type="SAM" id="MobiDB-lite"/>
    </source>
</evidence>
<dbReference type="AlphaFoldDB" id="A0AAV9PML8"/>
<dbReference type="GeneID" id="89923519"/>
<dbReference type="Pfam" id="PF00172">
    <property type="entry name" value="Zn_clus"/>
    <property type="match status" value="1"/>
</dbReference>
<organism evidence="4 5">
    <name type="scientific">Saxophila tyrrhenica</name>
    <dbReference type="NCBI Taxonomy" id="1690608"/>
    <lineage>
        <taxon>Eukaryota</taxon>
        <taxon>Fungi</taxon>
        <taxon>Dikarya</taxon>
        <taxon>Ascomycota</taxon>
        <taxon>Pezizomycotina</taxon>
        <taxon>Dothideomycetes</taxon>
        <taxon>Dothideomycetidae</taxon>
        <taxon>Mycosphaerellales</taxon>
        <taxon>Extremaceae</taxon>
        <taxon>Saxophila</taxon>
    </lineage>
</organism>
<dbReference type="Proteomes" id="UP001337655">
    <property type="component" value="Unassembled WGS sequence"/>
</dbReference>
<evidence type="ECO:0000256" key="1">
    <source>
        <dbReference type="ARBA" id="ARBA00023242"/>
    </source>
</evidence>
<sequence>MDPQANGDDSRKRKTHKKSRKGCGNCKLRRVKCDESKPQCSKCLSYGVTCNYDTEGNGEDLHLPGEGAFTLLRPPIATAPTPRWELPKDSLSPEGYDFGADTILDETRELHDSDEPYVITKEDVELLAFFTDRTVYSIGTAQMVHLYRYHVSNMVKLPHTSYLFHIVLTLVLMHKRHVFAPNPWTTQPSEKESYHWYHGTALFSAVLRSPIPEEQRDPLWSAAALLGCLTIASISATRPEEAWPLKPPSQEDLDWLRMSDGKKEVWRIVDPLRENSVWREALDYNAHRDPEPYKHRVPELDLLYPWLTKIYDFDPNSSETSKDPYHTAASILTRLMELDCNHSTIMYFLSFIGHMQPAYKELLHQKDPKALLLLSWWYGKMCQYNVWWQSRRMVLEGQAICLYLERECGDEDIVRLLAYPKMMTGLIKA</sequence>
<dbReference type="GO" id="GO:0008270">
    <property type="term" value="F:zinc ion binding"/>
    <property type="evidence" value="ECO:0007669"/>
    <property type="project" value="InterPro"/>
</dbReference>